<comment type="subcellular location">
    <subcellularLocation>
        <location evidence="1 10">Secreted</location>
        <location evidence="1 10">Extracellular space</location>
        <location evidence="1 10">Extracellular matrix</location>
    </subcellularLocation>
</comment>
<evidence type="ECO:0000256" key="7">
    <source>
        <dbReference type="ARBA" id="ARBA00023157"/>
    </source>
</evidence>
<feature type="signal peptide" evidence="11">
    <location>
        <begin position="1"/>
        <end position="22"/>
    </location>
</feature>
<keyword evidence="11" id="KW-0732">Signal</keyword>
<name>A0A7J7JAW5_BUGNE</name>
<keyword evidence="5" id="KW-0272">Extracellular matrix</keyword>
<dbReference type="GO" id="GO:0005125">
    <property type="term" value="F:cytokine activity"/>
    <property type="evidence" value="ECO:0007669"/>
    <property type="project" value="TreeGrafter"/>
</dbReference>
<comment type="similarity">
    <text evidence="2 10">Belongs to the Wnt family.</text>
</comment>
<dbReference type="PANTHER" id="PTHR12027">
    <property type="entry name" value="WNT RELATED"/>
    <property type="match status" value="1"/>
</dbReference>
<keyword evidence="8" id="KW-0325">Glycoprotein</keyword>
<protein>
    <recommendedName>
        <fullName evidence="10">Protein Wnt</fullName>
    </recommendedName>
</protein>
<dbReference type="OrthoDB" id="5945655at2759"/>
<evidence type="ECO:0000256" key="6">
    <source>
        <dbReference type="ARBA" id="ARBA00022687"/>
    </source>
</evidence>
<dbReference type="GO" id="GO:0030182">
    <property type="term" value="P:neuron differentiation"/>
    <property type="evidence" value="ECO:0007669"/>
    <property type="project" value="TreeGrafter"/>
</dbReference>
<organism evidence="12 13">
    <name type="scientific">Bugula neritina</name>
    <name type="common">Brown bryozoan</name>
    <name type="synonym">Sertularia neritina</name>
    <dbReference type="NCBI Taxonomy" id="10212"/>
    <lineage>
        <taxon>Eukaryota</taxon>
        <taxon>Metazoa</taxon>
        <taxon>Spiralia</taxon>
        <taxon>Lophotrochozoa</taxon>
        <taxon>Bryozoa</taxon>
        <taxon>Gymnolaemata</taxon>
        <taxon>Cheilostomatida</taxon>
        <taxon>Flustrina</taxon>
        <taxon>Buguloidea</taxon>
        <taxon>Bugulidae</taxon>
        <taxon>Bugula</taxon>
    </lineage>
</organism>
<dbReference type="PRINTS" id="PR01349">
    <property type="entry name" value="WNTPROTEIN"/>
</dbReference>
<evidence type="ECO:0000256" key="4">
    <source>
        <dbReference type="ARBA" id="ARBA00022525"/>
    </source>
</evidence>
<evidence type="ECO:0000256" key="3">
    <source>
        <dbReference type="ARBA" id="ARBA00022473"/>
    </source>
</evidence>
<evidence type="ECO:0000256" key="9">
    <source>
        <dbReference type="ARBA" id="ARBA00023288"/>
    </source>
</evidence>
<dbReference type="InterPro" id="IPR018161">
    <property type="entry name" value="Wnt_CS"/>
</dbReference>
<dbReference type="Gene3D" id="3.30.2460.20">
    <property type="match status" value="1"/>
</dbReference>
<dbReference type="GO" id="GO:0005109">
    <property type="term" value="F:frizzled binding"/>
    <property type="evidence" value="ECO:0007669"/>
    <property type="project" value="TreeGrafter"/>
</dbReference>
<feature type="chain" id="PRO_5029603062" description="Protein Wnt" evidence="11">
    <location>
        <begin position="23"/>
        <end position="369"/>
    </location>
</feature>
<sequence>MLRLRQSTLFILFNVAFQCITSQSWLKQSNIMSWQLNPQLYLLGAAPKCTAANARLSPLQNAMCTNGGYMDHMSSVNVGLLLALNECNFQFSSNTWNCSSVEMESLLEGIKDVEASKEDAFLHAVTSAGIAHAVARGCASGTISKCSCSKMKRPDDLHNDWVWQGCGDDVSYGYNFASAFVDLREKESNHPKGSEGLALTLMNTHNNEAGRRTVSKDYVVACKCHGVSGSCELKTCWQELSPFRNIGNKLKDNYNIAMQVGFNKDGTGLRNKAKSKRSKRRASKEELIYLKVLPSLCKRKADGSIPDSMVGRRCNTTSTGEDNCDVLCCGRGSEKRTVAIKERCNCVFQWCCFVKCDECIRYEEQDFCV</sequence>
<evidence type="ECO:0000256" key="5">
    <source>
        <dbReference type="ARBA" id="ARBA00022530"/>
    </source>
</evidence>
<dbReference type="Pfam" id="PF00110">
    <property type="entry name" value="wnt"/>
    <property type="match status" value="1"/>
</dbReference>
<evidence type="ECO:0000256" key="11">
    <source>
        <dbReference type="SAM" id="SignalP"/>
    </source>
</evidence>
<dbReference type="PANTHER" id="PTHR12027:SF77">
    <property type="entry name" value="PROTEIN WNT-5"/>
    <property type="match status" value="1"/>
</dbReference>
<keyword evidence="13" id="KW-1185">Reference proteome</keyword>
<dbReference type="GO" id="GO:0045165">
    <property type="term" value="P:cell fate commitment"/>
    <property type="evidence" value="ECO:0007669"/>
    <property type="project" value="TreeGrafter"/>
</dbReference>
<evidence type="ECO:0000256" key="1">
    <source>
        <dbReference type="ARBA" id="ARBA00004498"/>
    </source>
</evidence>
<evidence type="ECO:0000313" key="13">
    <source>
        <dbReference type="Proteomes" id="UP000593567"/>
    </source>
</evidence>
<dbReference type="InterPro" id="IPR005817">
    <property type="entry name" value="Wnt"/>
</dbReference>
<comment type="function">
    <text evidence="10">Ligand for members of the frizzled family of seven transmembrane receptors.</text>
</comment>
<dbReference type="SMART" id="SM00097">
    <property type="entry name" value="WNT1"/>
    <property type="match status" value="1"/>
</dbReference>
<dbReference type="FunFam" id="3.30.2460.20:FF:000001">
    <property type="entry name" value="Wnt homolog"/>
    <property type="match status" value="1"/>
</dbReference>
<gene>
    <name evidence="12" type="ORF">EB796_018908</name>
</gene>
<dbReference type="AlphaFoldDB" id="A0A7J7JAW5"/>
<evidence type="ECO:0000256" key="10">
    <source>
        <dbReference type="RuleBase" id="RU003500"/>
    </source>
</evidence>
<keyword evidence="4" id="KW-0964">Secreted</keyword>
<keyword evidence="6 10" id="KW-0879">Wnt signaling pathway</keyword>
<proteinExistence type="inferred from homology"/>
<keyword evidence="9" id="KW-0449">Lipoprotein</keyword>
<dbReference type="GO" id="GO:0005615">
    <property type="term" value="C:extracellular space"/>
    <property type="evidence" value="ECO:0007669"/>
    <property type="project" value="TreeGrafter"/>
</dbReference>
<dbReference type="EMBL" id="VXIV02002805">
    <property type="protein sequence ID" value="KAF6022806.1"/>
    <property type="molecule type" value="Genomic_DNA"/>
</dbReference>
<dbReference type="GO" id="GO:0060070">
    <property type="term" value="P:canonical Wnt signaling pathway"/>
    <property type="evidence" value="ECO:0007669"/>
    <property type="project" value="TreeGrafter"/>
</dbReference>
<accession>A0A7J7JAW5</accession>
<dbReference type="InterPro" id="IPR043158">
    <property type="entry name" value="Wnt_C"/>
</dbReference>
<reference evidence="12" key="1">
    <citation type="submission" date="2020-06" db="EMBL/GenBank/DDBJ databases">
        <title>Draft genome of Bugula neritina, a colonial animal packing powerful symbionts and potential medicines.</title>
        <authorList>
            <person name="Rayko M."/>
        </authorList>
    </citation>
    <scope>NUCLEOTIDE SEQUENCE [LARGE SCALE GENOMIC DNA]</scope>
    <source>
        <strain evidence="12">Kwan_BN1</strain>
    </source>
</reference>
<evidence type="ECO:0000256" key="2">
    <source>
        <dbReference type="ARBA" id="ARBA00005683"/>
    </source>
</evidence>
<comment type="caution">
    <text evidence="12">The sequence shown here is derived from an EMBL/GenBank/DDBJ whole genome shotgun (WGS) entry which is preliminary data.</text>
</comment>
<keyword evidence="7" id="KW-1015">Disulfide bond</keyword>
<evidence type="ECO:0000313" key="12">
    <source>
        <dbReference type="EMBL" id="KAF6022806.1"/>
    </source>
</evidence>
<dbReference type="PROSITE" id="PS00246">
    <property type="entry name" value="WNT1"/>
    <property type="match status" value="1"/>
</dbReference>
<keyword evidence="3 10" id="KW-0217">Developmental protein</keyword>
<dbReference type="Proteomes" id="UP000593567">
    <property type="component" value="Unassembled WGS sequence"/>
</dbReference>
<evidence type="ECO:0000256" key="8">
    <source>
        <dbReference type="ARBA" id="ARBA00023180"/>
    </source>
</evidence>